<evidence type="ECO:0000256" key="1">
    <source>
        <dbReference type="ARBA" id="ARBA00004651"/>
    </source>
</evidence>
<name>A0ABU7XR95_9FLAO</name>
<keyword evidence="3" id="KW-0645">Protease</keyword>
<dbReference type="NCBIfam" id="TIGR04128">
    <property type="entry name" value="exoso_Fjoh_1448"/>
    <property type="match status" value="1"/>
</dbReference>
<evidence type="ECO:0000256" key="4">
    <source>
        <dbReference type="ARBA" id="ARBA00022692"/>
    </source>
</evidence>
<comment type="caution">
    <text evidence="9">The sequence shown here is derived from an EMBL/GenBank/DDBJ whole genome shotgun (WGS) entry which is preliminary data.</text>
</comment>
<organism evidence="9 10">
    <name type="scientific">Flavivirga spongiicola</name>
    <dbReference type="NCBI Taxonomy" id="421621"/>
    <lineage>
        <taxon>Bacteria</taxon>
        <taxon>Pseudomonadati</taxon>
        <taxon>Bacteroidota</taxon>
        <taxon>Flavobacteriia</taxon>
        <taxon>Flavobacteriales</taxon>
        <taxon>Flavobacteriaceae</taxon>
        <taxon>Flavivirga</taxon>
    </lineage>
</organism>
<sequence>MKTLFIKYKSVIKFILTFLLVYISFSVVYKMYLDVSEGSKFYPDYMTHLVAKQSESLLNTFGYHAQVLPHPDEPSMKVIVDNEYLARVIEGCNSISVVILFISFIMAFSGKLKTTFFYILSGSVLIYTVNLLRIVILTIALYHYPEHKEILHTVVFPAIIYGIMFLLWIFWVNRFSKLKKKNV</sequence>
<evidence type="ECO:0000313" key="9">
    <source>
        <dbReference type="EMBL" id="MEF3833239.1"/>
    </source>
</evidence>
<comment type="subcellular location">
    <subcellularLocation>
        <location evidence="1">Cell membrane</location>
        <topology evidence="1">Multi-pass membrane protein</topology>
    </subcellularLocation>
</comment>
<evidence type="ECO:0000256" key="8">
    <source>
        <dbReference type="SAM" id="Phobius"/>
    </source>
</evidence>
<keyword evidence="10" id="KW-1185">Reference proteome</keyword>
<evidence type="ECO:0000256" key="7">
    <source>
        <dbReference type="ARBA" id="ARBA00023136"/>
    </source>
</evidence>
<keyword evidence="2" id="KW-1003">Cell membrane</keyword>
<evidence type="ECO:0000313" key="10">
    <source>
        <dbReference type="Proteomes" id="UP001337305"/>
    </source>
</evidence>
<dbReference type="InterPro" id="IPR026392">
    <property type="entry name" value="Exo/Archaeosortase_dom"/>
</dbReference>
<dbReference type="EMBL" id="JAODOP010000004">
    <property type="protein sequence ID" value="MEF3833239.1"/>
    <property type="molecule type" value="Genomic_DNA"/>
</dbReference>
<keyword evidence="4 8" id="KW-0812">Transmembrane</keyword>
<evidence type="ECO:0000256" key="6">
    <source>
        <dbReference type="ARBA" id="ARBA00022989"/>
    </source>
</evidence>
<accession>A0ABU7XR95</accession>
<gene>
    <name evidence="9" type="primary">xrtF</name>
    <name evidence="9" type="ORF">N1F79_08855</name>
</gene>
<feature type="transmembrane region" description="Helical" evidence="8">
    <location>
        <begin position="115"/>
        <end position="144"/>
    </location>
</feature>
<protein>
    <submittedName>
        <fullName evidence="9">Exosortase family protein XrtF</fullName>
    </submittedName>
</protein>
<dbReference type="Pfam" id="PF09721">
    <property type="entry name" value="Exosortase_EpsH"/>
    <property type="match status" value="1"/>
</dbReference>
<feature type="transmembrane region" description="Helical" evidence="8">
    <location>
        <begin position="84"/>
        <end position="108"/>
    </location>
</feature>
<dbReference type="InterPro" id="IPR026323">
    <property type="entry name" value="Exosortase-related_prot_XrtF"/>
</dbReference>
<keyword evidence="6 8" id="KW-1133">Transmembrane helix</keyword>
<evidence type="ECO:0000256" key="2">
    <source>
        <dbReference type="ARBA" id="ARBA00022475"/>
    </source>
</evidence>
<dbReference type="Proteomes" id="UP001337305">
    <property type="component" value="Unassembled WGS sequence"/>
</dbReference>
<reference evidence="9 10" key="1">
    <citation type="submission" date="2022-09" db="EMBL/GenBank/DDBJ databases">
        <title>Genome sequencing of Flavivirga sp. MEBiC05379.</title>
        <authorList>
            <person name="Oh H.-M."/>
            <person name="Kwon K.K."/>
            <person name="Park M.J."/>
            <person name="Yang S.-H."/>
        </authorList>
    </citation>
    <scope>NUCLEOTIDE SEQUENCE [LARGE SCALE GENOMIC DNA]</scope>
    <source>
        <strain evidence="9 10">MEBiC05379</strain>
    </source>
</reference>
<dbReference type="InterPro" id="IPR019127">
    <property type="entry name" value="Exosortase"/>
</dbReference>
<feature type="transmembrane region" description="Helical" evidence="8">
    <location>
        <begin position="12"/>
        <end position="32"/>
    </location>
</feature>
<dbReference type="RefSeq" id="WP_303305587.1">
    <property type="nucleotide sequence ID" value="NZ_JAODOP010000004.1"/>
</dbReference>
<proteinExistence type="predicted"/>
<feature type="transmembrane region" description="Helical" evidence="8">
    <location>
        <begin position="150"/>
        <end position="171"/>
    </location>
</feature>
<dbReference type="NCBIfam" id="TIGR04178">
    <property type="entry name" value="exo_archaeo"/>
    <property type="match status" value="1"/>
</dbReference>
<keyword evidence="7 8" id="KW-0472">Membrane</keyword>
<evidence type="ECO:0000256" key="3">
    <source>
        <dbReference type="ARBA" id="ARBA00022670"/>
    </source>
</evidence>
<evidence type="ECO:0000256" key="5">
    <source>
        <dbReference type="ARBA" id="ARBA00022801"/>
    </source>
</evidence>
<keyword evidence="5" id="KW-0378">Hydrolase</keyword>